<evidence type="ECO:0000313" key="4">
    <source>
        <dbReference type="Proteomes" id="UP000193083"/>
    </source>
</evidence>
<keyword evidence="4" id="KW-1185">Reference proteome</keyword>
<gene>
    <name evidence="3" type="ORF">SAMN02982922_1496</name>
</gene>
<dbReference type="EMBL" id="FXBL01000004">
    <property type="protein sequence ID" value="SMH34321.1"/>
    <property type="molecule type" value="Genomic_DNA"/>
</dbReference>
<evidence type="ECO:0000259" key="2">
    <source>
        <dbReference type="Pfam" id="PF08327"/>
    </source>
</evidence>
<evidence type="ECO:0000256" key="1">
    <source>
        <dbReference type="ARBA" id="ARBA00006817"/>
    </source>
</evidence>
<dbReference type="InterPro" id="IPR023393">
    <property type="entry name" value="START-like_dom_sf"/>
</dbReference>
<dbReference type="AlphaFoldDB" id="A0A1X7N9T8"/>
<protein>
    <submittedName>
        <fullName evidence="3">Uncharacterized conserved protein YndB, AHSA1/START domain</fullName>
    </submittedName>
</protein>
<dbReference type="SUPFAM" id="SSF55961">
    <property type="entry name" value="Bet v1-like"/>
    <property type="match status" value="1"/>
</dbReference>
<comment type="similarity">
    <text evidence="1">Belongs to the AHA1 family.</text>
</comment>
<dbReference type="OrthoDB" id="287565at2"/>
<proteinExistence type="inferred from homology"/>
<dbReference type="Proteomes" id="UP000193083">
    <property type="component" value="Unassembled WGS sequence"/>
</dbReference>
<organism evidence="3 4">
    <name type="scientific">Mesorhizobium australicum</name>
    <dbReference type="NCBI Taxonomy" id="536018"/>
    <lineage>
        <taxon>Bacteria</taxon>
        <taxon>Pseudomonadati</taxon>
        <taxon>Pseudomonadota</taxon>
        <taxon>Alphaproteobacteria</taxon>
        <taxon>Hyphomicrobiales</taxon>
        <taxon>Phyllobacteriaceae</taxon>
        <taxon>Mesorhizobium</taxon>
    </lineage>
</organism>
<sequence length="152" mass="16902">MSDSNFTVSVRVAATPDQAFAAIVDPRSWWGENIEGDASRVGAEWSYRYKDLHYSRQKTTELVLGRRVVWEVVDSALNFIEDRTEWTGTTIRFDIAPKGEQTEIVFTHVGIRPAVECYAICSDAWTGLITGSLRELIETGAGDPDSVEKTAA</sequence>
<dbReference type="InterPro" id="IPR013538">
    <property type="entry name" value="ASHA1/2-like_C"/>
</dbReference>
<dbReference type="CDD" id="cd07814">
    <property type="entry name" value="SRPBCC_CalC_Aha1-like"/>
    <property type="match status" value="1"/>
</dbReference>
<feature type="domain" description="Activator of Hsp90 ATPase homologue 1/2-like C-terminal" evidence="2">
    <location>
        <begin position="14"/>
        <end position="137"/>
    </location>
</feature>
<dbReference type="Pfam" id="PF08327">
    <property type="entry name" value="AHSA1"/>
    <property type="match status" value="1"/>
</dbReference>
<name>A0A1X7N9T8_9HYPH</name>
<reference evidence="3 4" key="1">
    <citation type="submission" date="2017-04" db="EMBL/GenBank/DDBJ databases">
        <authorList>
            <person name="Afonso C.L."/>
            <person name="Miller P.J."/>
            <person name="Scott M.A."/>
            <person name="Spackman E."/>
            <person name="Goraichik I."/>
            <person name="Dimitrov K.M."/>
            <person name="Suarez D.L."/>
            <person name="Swayne D.E."/>
        </authorList>
    </citation>
    <scope>NUCLEOTIDE SEQUENCE [LARGE SCALE GENOMIC DNA]</scope>
    <source>
        <strain evidence="3 4">B5P</strain>
    </source>
</reference>
<dbReference type="RefSeq" id="WP_085463584.1">
    <property type="nucleotide sequence ID" value="NZ_FXBL01000004.1"/>
</dbReference>
<accession>A0A1X7N9T8</accession>
<dbReference type="Gene3D" id="3.30.530.20">
    <property type="match status" value="1"/>
</dbReference>
<evidence type="ECO:0000313" key="3">
    <source>
        <dbReference type="EMBL" id="SMH34321.1"/>
    </source>
</evidence>